<comment type="caution">
    <text evidence="1">The sequence shown here is derived from an EMBL/GenBank/DDBJ whole genome shotgun (WGS) entry which is preliminary data.</text>
</comment>
<dbReference type="EMBL" id="JAHRIQ010031343">
    <property type="protein sequence ID" value="MEQ2231226.1"/>
    <property type="molecule type" value="Genomic_DNA"/>
</dbReference>
<sequence length="107" mass="12622">MFTFVSFRFVLFPQKQKVCRDSALRNCVAQNSCCLWAEYEEEQQKFEMHSLNVCARNLLGSQEVRLWVKYIPQKLSHPEDVLEEDAIWTHLPQNWMSTPILCKAVTI</sequence>
<proteinExistence type="predicted"/>
<name>A0ABV0TEL0_9TELE</name>
<organism evidence="1 2">
    <name type="scientific">Ilyodon furcidens</name>
    <name type="common">goldbreast splitfin</name>
    <dbReference type="NCBI Taxonomy" id="33524"/>
    <lineage>
        <taxon>Eukaryota</taxon>
        <taxon>Metazoa</taxon>
        <taxon>Chordata</taxon>
        <taxon>Craniata</taxon>
        <taxon>Vertebrata</taxon>
        <taxon>Euteleostomi</taxon>
        <taxon>Actinopterygii</taxon>
        <taxon>Neopterygii</taxon>
        <taxon>Teleostei</taxon>
        <taxon>Neoteleostei</taxon>
        <taxon>Acanthomorphata</taxon>
        <taxon>Ovalentaria</taxon>
        <taxon>Atherinomorphae</taxon>
        <taxon>Cyprinodontiformes</taxon>
        <taxon>Goodeidae</taxon>
        <taxon>Ilyodon</taxon>
    </lineage>
</organism>
<evidence type="ECO:0000313" key="1">
    <source>
        <dbReference type="EMBL" id="MEQ2231226.1"/>
    </source>
</evidence>
<gene>
    <name evidence="1" type="ORF">ILYODFUR_037343</name>
</gene>
<evidence type="ECO:0000313" key="2">
    <source>
        <dbReference type="Proteomes" id="UP001482620"/>
    </source>
</evidence>
<accession>A0ABV0TEL0</accession>
<protein>
    <submittedName>
        <fullName evidence="1">Uncharacterized protein</fullName>
    </submittedName>
</protein>
<keyword evidence="2" id="KW-1185">Reference proteome</keyword>
<dbReference type="Proteomes" id="UP001482620">
    <property type="component" value="Unassembled WGS sequence"/>
</dbReference>
<reference evidence="1 2" key="1">
    <citation type="submission" date="2021-06" db="EMBL/GenBank/DDBJ databases">
        <authorList>
            <person name="Palmer J.M."/>
        </authorList>
    </citation>
    <scope>NUCLEOTIDE SEQUENCE [LARGE SCALE GENOMIC DNA]</scope>
    <source>
        <strain evidence="2">if_2019</strain>
        <tissue evidence="1">Muscle</tissue>
    </source>
</reference>